<evidence type="ECO:0000256" key="1">
    <source>
        <dbReference type="SAM" id="Coils"/>
    </source>
</evidence>
<keyword evidence="3" id="KW-1185">Reference proteome</keyword>
<feature type="compositionally biased region" description="Basic residues" evidence="2">
    <location>
        <begin position="1"/>
        <end position="10"/>
    </location>
</feature>
<reference evidence="4" key="1">
    <citation type="submission" date="2025-08" db="UniProtKB">
        <authorList>
            <consortium name="RefSeq"/>
        </authorList>
    </citation>
    <scope>IDENTIFICATION</scope>
</reference>
<evidence type="ECO:0000256" key="2">
    <source>
        <dbReference type="SAM" id="MobiDB-lite"/>
    </source>
</evidence>
<accession>A0ABM4TW77</accession>
<dbReference type="InterPro" id="IPR005312">
    <property type="entry name" value="DUF1759"/>
</dbReference>
<protein>
    <submittedName>
        <fullName evidence="4">Uncharacterized protein</fullName>
    </submittedName>
</protein>
<sequence>MQHSPKRSWRLRGGEATPTAARADQQTASNGAENRPRVNITSAAAVSSPATTVTTVASQPRSTAVTAAEPVMNQPLTSDLLKRIAALEEELKQVKALNSVSTANCAPIAVGPSTDGANSGASWGRRVGWISHNVATASPFVGSYASMTPNESQRVYGPRKLPDLPVFGGQPEEWPIFNCAFVETTQAYNCLDLENNQRLLKALKDEARESVKSLLIHFGNVSAVMEQLRFRFGRPEQLIRSQLNSVREVPPISEQHLAGSHGRRDWLQWDWRFICSTWKV</sequence>
<organism evidence="3 4">
    <name type="scientific">Drosophila suzukii</name>
    <name type="common">Spotted-wing drosophila fruit fly</name>
    <dbReference type="NCBI Taxonomy" id="28584"/>
    <lineage>
        <taxon>Eukaryota</taxon>
        <taxon>Metazoa</taxon>
        <taxon>Ecdysozoa</taxon>
        <taxon>Arthropoda</taxon>
        <taxon>Hexapoda</taxon>
        <taxon>Insecta</taxon>
        <taxon>Pterygota</taxon>
        <taxon>Neoptera</taxon>
        <taxon>Endopterygota</taxon>
        <taxon>Diptera</taxon>
        <taxon>Brachycera</taxon>
        <taxon>Muscomorpha</taxon>
        <taxon>Ephydroidea</taxon>
        <taxon>Drosophilidae</taxon>
        <taxon>Drosophila</taxon>
        <taxon>Sophophora</taxon>
    </lineage>
</organism>
<name>A0ABM4TW77_DROSZ</name>
<feature type="region of interest" description="Disordered" evidence="2">
    <location>
        <begin position="1"/>
        <end position="36"/>
    </location>
</feature>
<dbReference type="Pfam" id="PF03564">
    <property type="entry name" value="DUF1759"/>
    <property type="match status" value="1"/>
</dbReference>
<proteinExistence type="predicted"/>
<dbReference type="Proteomes" id="UP001652628">
    <property type="component" value="Chromosome Y"/>
</dbReference>
<keyword evidence="1" id="KW-0175">Coiled coil</keyword>
<feature type="coiled-coil region" evidence="1">
    <location>
        <begin position="77"/>
        <end position="104"/>
    </location>
</feature>
<evidence type="ECO:0000313" key="3">
    <source>
        <dbReference type="Proteomes" id="UP001652628"/>
    </source>
</evidence>
<dbReference type="GeneID" id="139353908"/>
<evidence type="ECO:0000313" key="4">
    <source>
        <dbReference type="RefSeq" id="XP_070854222.1"/>
    </source>
</evidence>
<dbReference type="RefSeq" id="XP_070854222.1">
    <property type="nucleotide sequence ID" value="XM_070998121.1"/>
</dbReference>
<gene>
    <name evidence="4" type="primary">LOC139353908</name>
</gene>